<sequence>MVRITREYTLGGPVLEGLEREAGAVRARAEAEKRKKFRSIAQRYAPAQREEVHLERQVHCDGDRVLQTILHYLDKVYRSPQQKEFHMMFTAAILRQIYKDDFAAHRHRVMAEYGFDSFKQLVLLCCPRRFGKTFSVSIWSLVIALCVPGTEISIFSPGKRQSVALMNHIFSYVKKYDEQDRILRRNEEKMVLRCLDGGESTINAYPSAVKTLKGVAGSILILEEMAVIDPEVVYQVVTPLLQLDKTCLVGISTITGEFNYMTRYLEAKDKNGEALFHSRHFYLACKACMAAGKAASCSHNAYLLPNWSSARKRKIINALMADQEMILNQEIGGIASNVNQRAFPRALVQRLFEAPRWDIDALAYYPHIFIAIDPNGAGRDSDFAITSMLRYDGKFIVLGMESFTSSSAAENHGLILAHLKALCGRDYFMNALKVFILESNLGLESEHIAHMLRDQGVNNYLVMSEKDKGDRVGFLTTNSMKMLAVEQLREKLVEGTVRIVPDEDLISVKHSAQSILKMLQAQLLDFQEVLKNSEFGKPRKFYSGKTAGKDDLIISLLLCTYWSGFLYTNPRYAHYLRF</sequence>
<dbReference type="Gene3D" id="3.30.420.240">
    <property type="match status" value="1"/>
</dbReference>
<evidence type="ECO:0000313" key="2">
    <source>
        <dbReference type="Proteomes" id="UP000241890"/>
    </source>
</evidence>
<comment type="caution">
    <text evidence="1">The sequence shown here is derived from an EMBL/GenBank/DDBJ whole genome shotgun (WGS) entry which is preliminary data.</text>
</comment>
<dbReference type="AlphaFoldDB" id="A0A2R5GE46"/>
<reference evidence="1 2" key="1">
    <citation type="submission" date="2017-12" db="EMBL/GenBank/DDBJ databases">
        <title>Sequencing, de novo assembly and annotation of complete genome of a new Thraustochytrid species, strain FCC1311.</title>
        <authorList>
            <person name="Sedici K."/>
            <person name="Godart F."/>
            <person name="Aiese Cigliano R."/>
            <person name="Sanseverino W."/>
            <person name="Barakat M."/>
            <person name="Ortet P."/>
            <person name="Marechal E."/>
            <person name="Cagnac O."/>
            <person name="Amato A."/>
        </authorList>
    </citation>
    <scope>NUCLEOTIDE SEQUENCE [LARGE SCALE GENOMIC DNA]</scope>
</reference>
<dbReference type="InParanoid" id="A0A2R5GE46"/>
<accession>A0A2R5GE46</accession>
<dbReference type="InterPro" id="IPR027417">
    <property type="entry name" value="P-loop_NTPase"/>
</dbReference>
<name>A0A2R5GE46_9STRA</name>
<dbReference type="EMBL" id="BEYU01000045">
    <property type="protein sequence ID" value="GBG28599.1"/>
    <property type="molecule type" value="Genomic_DNA"/>
</dbReference>
<protein>
    <recommendedName>
        <fullName evidence="3">Terminase large subunit</fullName>
    </recommendedName>
</protein>
<keyword evidence="2" id="KW-1185">Reference proteome</keyword>
<proteinExistence type="predicted"/>
<gene>
    <name evidence="1" type="ORF">FCC1311_048202</name>
</gene>
<organism evidence="1 2">
    <name type="scientific">Hondaea fermentalgiana</name>
    <dbReference type="NCBI Taxonomy" id="2315210"/>
    <lineage>
        <taxon>Eukaryota</taxon>
        <taxon>Sar</taxon>
        <taxon>Stramenopiles</taxon>
        <taxon>Bigyra</taxon>
        <taxon>Labyrinthulomycetes</taxon>
        <taxon>Thraustochytrida</taxon>
        <taxon>Thraustochytriidae</taxon>
        <taxon>Hondaea</taxon>
    </lineage>
</organism>
<dbReference type="Gene3D" id="3.40.50.300">
    <property type="entry name" value="P-loop containing nucleotide triphosphate hydrolases"/>
    <property type="match status" value="1"/>
</dbReference>
<evidence type="ECO:0000313" key="1">
    <source>
        <dbReference type="EMBL" id="GBG28599.1"/>
    </source>
</evidence>
<dbReference type="Proteomes" id="UP000241890">
    <property type="component" value="Unassembled WGS sequence"/>
</dbReference>
<evidence type="ECO:0008006" key="3">
    <source>
        <dbReference type="Google" id="ProtNLM"/>
    </source>
</evidence>